<evidence type="ECO:0000256" key="1">
    <source>
        <dbReference type="ARBA" id="ARBA00023015"/>
    </source>
</evidence>
<accession>A0ABX7GT16</accession>
<dbReference type="Gene3D" id="1.10.10.60">
    <property type="entry name" value="Homeodomain-like"/>
    <property type="match status" value="1"/>
</dbReference>
<dbReference type="Proteomes" id="UP000663181">
    <property type="component" value="Chromosome"/>
</dbReference>
<reference evidence="5 6" key="1">
    <citation type="submission" date="2020-10" db="EMBL/GenBank/DDBJ databases">
        <title>Phylogeny of dyella-like bacteria.</title>
        <authorList>
            <person name="Fu J."/>
        </authorList>
    </citation>
    <scope>NUCLEOTIDE SEQUENCE [LARGE SCALE GENOMIC DNA]</scope>
    <source>
        <strain evidence="5 6">DHOB09</strain>
    </source>
</reference>
<keyword evidence="2" id="KW-0238">DNA-binding</keyword>
<name>A0ABX7GT16_9GAMM</name>
<dbReference type="SUPFAM" id="SSF46689">
    <property type="entry name" value="Homeodomain-like"/>
    <property type="match status" value="2"/>
</dbReference>
<evidence type="ECO:0000313" key="6">
    <source>
        <dbReference type="Proteomes" id="UP000663181"/>
    </source>
</evidence>
<dbReference type="PROSITE" id="PS01124">
    <property type="entry name" value="HTH_ARAC_FAMILY_2"/>
    <property type="match status" value="1"/>
</dbReference>
<evidence type="ECO:0000259" key="4">
    <source>
        <dbReference type="PROSITE" id="PS01124"/>
    </source>
</evidence>
<organism evidence="5 6">
    <name type="scientific">Dyella caseinilytica</name>
    <dbReference type="NCBI Taxonomy" id="1849581"/>
    <lineage>
        <taxon>Bacteria</taxon>
        <taxon>Pseudomonadati</taxon>
        <taxon>Pseudomonadota</taxon>
        <taxon>Gammaproteobacteria</taxon>
        <taxon>Lysobacterales</taxon>
        <taxon>Rhodanobacteraceae</taxon>
        <taxon>Dyella</taxon>
    </lineage>
</organism>
<dbReference type="InterPro" id="IPR009057">
    <property type="entry name" value="Homeodomain-like_sf"/>
</dbReference>
<dbReference type="RefSeq" id="WP_188795624.1">
    <property type="nucleotide sequence ID" value="NZ_BMIZ01000001.1"/>
</dbReference>
<dbReference type="SMART" id="SM00342">
    <property type="entry name" value="HTH_ARAC"/>
    <property type="match status" value="1"/>
</dbReference>
<dbReference type="PANTHER" id="PTHR46796">
    <property type="entry name" value="HTH-TYPE TRANSCRIPTIONAL ACTIVATOR RHAS-RELATED"/>
    <property type="match status" value="1"/>
</dbReference>
<dbReference type="PANTHER" id="PTHR46796:SF12">
    <property type="entry name" value="HTH-TYPE DNA-BINDING TRANSCRIPTIONAL ACTIVATOR EUTR"/>
    <property type="match status" value="1"/>
</dbReference>
<evidence type="ECO:0000313" key="5">
    <source>
        <dbReference type="EMBL" id="QRN53590.1"/>
    </source>
</evidence>
<feature type="domain" description="HTH araC/xylS-type" evidence="4">
    <location>
        <begin position="208"/>
        <end position="309"/>
    </location>
</feature>
<keyword evidence="3" id="KW-0804">Transcription</keyword>
<proteinExistence type="predicted"/>
<sequence>MPWPGLDAMNQLFDHCKLEAVALREGGLHGLFGSCLHAGASLCGFVFDFPCHGRFPVPNGHYLLCHVHQAGLGSWCAGMPLHSGTTLIVLPGSSCEMMLGAHSSVSVLMAPLHEGVMRAFERNPVSFGLMGRRFSIFGSEYLAGTSWRFRCESSFHALVGARGNGCIDVADDFFGTLLDPQMLDDLAAQPSAEASPSGGYQAHYRPFRRAVDFMRANLHRDIYLDELARAAGMSERALRYTFADLLGVSPTRYLSLLRLHEASRRLAAAGAGRLSVKSVAMSCGWWDLSRFAANYRRAFGEHPSDTLMRACSVAS</sequence>
<dbReference type="Pfam" id="PF12833">
    <property type="entry name" value="HTH_18"/>
    <property type="match status" value="1"/>
</dbReference>
<evidence type="ECO:0000256" key="3">
    <source>
        <dbReference type="ARBA" id="ARBA00023163"/>
    </source>
</evidence>
<keyword evidence="6" id="KW-1185">Reference proteome</keyword>
<protein>
    <submittedName>
        <fullName evidence="5">Helix-turn-helix transcriptional regulator</fullName>
    </submittedName>
</protein>
<dbReference type="InterPro" id="IPR050204">
    <property type="entry name" value="AraC_XylS_family_regulators"/>
</dbReference>
<dbReference type="EMBL" id="CP064030">
    <property type="protein sequence ID" value="QRN53590.1"/>
    <property type="molecule type" value="Genomic_DNA"/>
</dbReference>
<keyword evidence="1" id="KW-0805">Transcription regulation</keyword>
<dbReference type="InterPro" id="IPR018060">
    <property type="entry name" value="HTH_AraC"/>
</dbReference>
<gene>
    <name evidence="5" type="ORF">ISN74_19655</name>
</gene>
<evidence type="ECO:0000256" key="2">
    <source>
        <dbReference type="ARBA" id="ARBA00023125"/>
    </source>
</evidence>